<sequence length="101" mass="11039">MLYASAYTDCSGTIVAADKATPEQIMKAQEAVDKANDGLAALFSSPPENHYACITVVKRSDQVQSLPVDGTNMTATVPPGFDWRHRPGNSTDQWQRKSRLI</sequence>
<dbReference type="EMBL" id="JAQJAN010000005">
    <property type="protein sequence ID" value="KAJ5728262.1"/>
    <property type="molecule type" value="Genomic_DNA"/>
</dbReference>
<gene>
    <name evidence="2" type="ORF">N7493_004592</name>
</gene>
<name>A0AAD6MXF7_9EURO</name>
<evidence type="ECO:0000313" key="2">
    <source>
        <dbReference type="EMBL" id="KAJ5728262.1"/>
    </source>
</evidence>
<keyword evidence="3" id="KW-1185">Reference proteome</keyword>
<dbReference type="Proteomes" id="UP001215712">
    <property type="component" value="Unassembled WGS sequence"/>
</dbReference>
<reference evidence="2" key="2">
    <citation type="submission" date="2023-01" db="EMBL/GenBank/DDBJ databases">
        <authorList>
            <person name="Petersen C."/>
        </authorList>
    </citation>
    <scope>NUCLEOTIDE SEQUENCE</scope>
    <source>
        <strain evidence="2">IBT 17514</strain>
    </source>
</reference>
<evidence type="ECO:0000313" key="3">
    <source>
        <dbReference type="Proteomes" id="UP001215712"/>
    </source>
</evidence>
<evidence type="ECO:0000256" key="1">
    <source>
        <dbReference type="SAM" id="MobiDB-lite"/>
    </source>
</evidence>
<reference evidence="2" key="1">
    <citation type="journal article" date="2023" name="IMA Fungus">
        <title>Comparative genomic study of the Penicillium genus elucidates a diverse pangenome and 15 lateral gene transfer events.</title>
        <authorList>
            <person name="Petersen C."/>
            <person name="Sorensen T."/>
            <person name="Nielsen M.R."/>
            <person name="Sondergaard T.E."/>
            <person name="Sorensen J.L."/>
            <person name="Fitzpatrick D.A."/>
            <person name="Frisvad J.C."/>
            <person name="Nielsen K.L."/>
        </authorList>
    </citation>
    <scope>NUCLEOTIDE SEQUENCE</scope>
    <source>
        <strain evidence="2">IBT 17514</strain>
    </source>
</reference>
<dbReference type="AlphaFoldDB" id="A0AAD6MXF7"/>
<organism evidence="2 3">
    <name type="scientific">Penicillium malachiteum</name>
    <dbReference type="NCBI Taxonomy" id="1324776"/>
    <lineage>
        <taxon>Eukaryota</taxon>
        <taxon>Fungi</taxon>
        <taxon>Dikarya</taxon>
        <taxon>Ascomycota</taxon>
        <taxon>Pezizomycotina</taxon>
        <taxon>Eurotiomycetes</taxon>
        <taxon>Eurotiomycetidae</taxon>
        <taxon>Eurotiales</taxon>
        <taxon>Aspergillaceae</taxon>
        <taxon>Penicillium</taxon>
    </lineage>
</organism>
<proteinExistence type="predicted"/>
<comment type="caution">
    <text evidence="2">The sequence shown here is derived from an EMBL/GenBank/DDBJ whole genome shotgun (WGS) entry which is preliminary data.</text>
</comment>
<feature type="region of interest" description="Disordered" evidence="1">
    <location>
        <begin position="77"/>
        <end position="101"/>
    </location>
</feature>
<protein>
    <submittedName>
        <fullName evidence="2">Uncharacterized protein</fullName>
    </submittedName>
</protein>
<accession>A0AAD6MXF7</accession>